<evidence type="ECO:0000256" key="2">
    <source>
        <dbReference type="SAM" id="SignalP"/>
    </source>
</evidence>
<accession>A0AAV1HX36</accession>
<dbReference type="PRINTS" id="PR01270">
    <property type="entry name" value="HDASUPER"/>
</dbReference>
<dbReference type="InterPro" id="IPR000286">
    <property type="entry name" value="HDACs"/>
</dbReference>
<feature type="chain" id="PRO_5043875058" description="Histone deacetylase domain-containing protein" evidence="2">
    <location>
        <begin position="17"/>
        <end position="362"/>
    </location>
</feature>
<dbReference type="InterPro" id="IPR037138">
    <property type="entry name" value="His_deacetylse_dom_sf"/>
</dbReference>
<organism evidence="4 5">
    <name type="scientific">Coccomyxa viridis</name>
    <dbReference type="NCBI Taxonomy" id="1274662"/>
    <lineage>
        <taxon>Eukaryota</taxon>
        <taxon>Viridiplantae</taxon>
        <taxon>Chlorophyta</taxon>
        <taxon>core chlorophytes</taxon>
        <taxon>Trebouxiophyceae</taxon>
        <taxon>Trebouxiophyceae incertae sedis</taxon>
        <taxon>Coccomyxaceae</taxon>
        <taxon>Coccomyxa</taxon>
    </lineage>
</organism>
<keyword evidence="1" id="KW-0378">Hydrolase</keyword>
<proteinExistence type="predicted"/>
<name>A0AAV1HX36_9CHLO</name>
<dbReference type="CDD" id="cd09993">
    <property type="entry name" value="HDAC_classIV"/>
    <property type="match status" value="1"/>
</dbReference>
<evidence type="ECO:0000313" key="5">
    <source>
        <dbReference type="Proteomes" id="UP001314263"/>
    </source>
</evidence>
<sequence>MHRCPHAWLLLARVAASKKCMQSTASSRHYGKCLRLSACMLTDAEHAIRAPNNRSRLLAFYSDNQDVGLPDKHRFPMRKYRMTREALQADSSMQDLIEAREAPQADKAELRRAHCPAYVERFLRGELNEKEMRSIGFPWSEGLVRRSIASAGGTLAATRALLEWNLRITANIAGGTHHAFRDRGEGFCVFNDIAVSSMAAMEECGVERILVIDLDVHQGNGTSAIFSGDERVTTFDVHGDRNYPWKTRMQSTYDVALPDGTEDTAFLGMLQQWIPRLLDEHEPQLVFFQAGVDALSGDSFGRLSLTRKGLQDRNRLVLTSCLQREVPTVICMGGGYSRPIEPTVIAHSDVYRMAALALAGEL</sequence>
<dbReference type="EMBL" id="CAUYUE010000003">
    <property type="protein sequence ID" value="CAK0753614.1"/>
    <property type="molecule type" value="Genomic_DNA"/>
</dbReference>
<evidence type="ECO:0000256" key="1">
    <source>
        <dbReference type="ARBA" id="ARBA00022801"/>
    </source>
</evidence>
<comment type="caution">
    <text evidence="4">The sequence shown here is derived from an EMBL/GenBank/DDBJ whole genome shotgun (WGS) entry which is preliminary data.</text>
</comment>
<dbReference type="GO" id="GO:0016787">
    <property type="term" value="F:hydrolase activity"/>
    <property type="evidence" value="ECO:0007669"/>
    <property type="project" value="UniProtKB-KW"/>
</dbReference>
<feature type="signal peptide" evidence="2">
    <location>
        <begin position="1"/>
        <end position="16"/>
    </location>
</feature>
<protein>
    <recommendedName>
        <fullName evidence="3">Histone deacetylase domain-containing protein</fullName>
    </recommendedName>
</protein>
<dbReference type="AlphaFoldDB" id="A0AAV1HX36"/>
<dbReference type="InterPro" id="IPR044150">
    <property type="entry name" value="HDAC_classIV"/>
</dbReference>
<dbReference type="GO" id="GO:0040029">
    <property type="term" value="P:epigenetic regulation of gene expression"/>
    <property type="evidence" value="ECO:0007669"/>
    <property type="project" value="TreeGrafter"/>
</dbReference>
<dbReference type="Pfam" id="PF00850">
    <property type="entry name" value="Hist_deacetyl"/>
    <property type="match status" value="1"/>
</dbReference>
<dbReference type="InterPro" id="IPR023801">
    <property type="entry name" value="His_deacetylse_dom"/>
</dbReference>
<reference evidence="4 5" key="1">
    <citation type="submission" date="2023-10" db="EMBL/GenBank/DDBJ databases">
        <authorList>
            <person name="Maclean D."/>
            <person name="Macfadyen A."/>
        </authorList>
    </citation>
    <scope>NUCLEOTIDE SEQUENCE [LARGE SCALE GENOMIC DNA]</scope>
</reference>
<dbReference type="Proteomes" id="UP001314263">
    <property type="component" value="Unassembled WGS sequence"/>
</dbReference>
<dbReference type="PANTHER" id="PTHR10625">
    <property type="entry name" value="HISTONE DEACETYLASE HDAC1-RELATED"/>
    <property type="match status" value="1"/>
</dbReference>
<evidence type="ECO:0000259" key="3">
    <source>
        <dbReference type="Pfam" id="PF00850"/>
    </source>
</evidence>
<dbReference type="PANTHER" id="PTHR10625:SF19">
    <property type="entry name" value="HISTONE DEACETYLASE 12"/>
    <property type="match status" value="1"/>
</dbReference>
<feature type="domain" description="Histone deacetylase" evidence="3">
    <location>
        <begin position="73"/>
        <end position="338"/>
    </location>
</feature>
<keyword evidence="2" id="KW-0732">Signal</keyword>
<dbReference type="GO" id="GO:0004407">
    <property type="term" value="F:histone deacetylase activity"/>
    <property type="evidence" value="ECO:0007669"/>
    <property type="project" value="InterPro"/>
</dbReference>
<keyword evidence="5" id="KW-1185">Reference proteome</keyword>
<dbReference type="SUPFAM" id="SSF52768">
    <property type="entry name" value="Arginase/deacetylase"/>
    <property type="match status" value="1"/>
</dbReference>
<dbReference type="InterPro" id="IPR023696">
    <property type="entry name" value="Ureohydrolase_dom_sf"/>
</dbReference>
<gene>
    <name evidence="4" type="ORF">CVIRNUC_002234</name>
</gene>
<evidence type="ECO:0000313" key="4">
    <source>
        <dbReference type="EMBL" id="CAK0753614.1"/>
    </source>
</evidence>
<dbReference type="Gene3D" id="3.40.800.20">
    <property type="entry name" value="Histone deacetylase domain"/>
    <property type="match status" value="1"/>
</dbReference>